<reference evidence="1 2" key="1">
    <citation type="journal article" date="2022" name="bioRxiv">
        <title>The genome of the oomycete Peronosclerospora sorghi, a cosmopolitan pathogen of maize and sorghum, is inflated with dispersed pseudogenes.</title>
        <authorList>
            <person name="Fletcher K."/>
            <person name="Martin F."/>
            <person name="Isakeit T."/>
            <person name="Cavanaugh K."/>
            <person name="Magill C."/>
            <person name="Michelmore R."/>
        </authorList>
    </citation>
    <scope>NUCLEOTIDE SEQUENCE [LARGE SCALE GENOMIC DNA]</scope>
    <source>
        <strain evidence="1">P6</strain>
    </source>
</reference>
<protein>
    <submittedName>
        <fullName evidence="1">Uncharacterized protein</fullName>
    </submittedName>
</protein>
<gene>
    <name evidence="1" type="ORF">PsorP6_013482</name>
</gene>
<dbReference type="Proteomes" id="UP001163321">
    <property type="component" value="Chromosome 9"/>
</dbReference>
<proteinExistence type="predicted"/>
<sequence length="69" mass="7121">MSSYLNGSSFVDASREDGGSSSTVLFVVFSAWKSNPAIDRASCRDGASLGEWASADGSVVIAQACRSTP</sequence>
<dbReference type="EMBL" id="CM047588">
    <property type="protein sequence ID" value="KAI9905142.1"/>
    <property type="molecule type" value="Genomic_DNA"/>
</dbReference>
<evidence type="ECO:0000313" key="2">
    <source>
        <dbReference type="Proteomes" id="UP001163321"/>
    </source>
</evidence>
<comment type="caution">
    <text evidence="1">The sequence shown here is derived from an EMBL/GenBank/DDBJ whole genome shotgun (WGS) entry which is preliminary data.</text>
</comment>
<evidence type="ECO:0000313" key="1">
    <source>
        <dbReference type="EMBL" id="KAI9905142.1"/>
    </source>
</evidence>
<organism evidence="1 2">
    <name type="scientific">Peronosclerospora sorghi</name>
    <dbReference type="NCBI Taxonomy" id="230839"/>
    <lineage>
        <taxon>Eukaryota</taxon>
        <taxon>Sar</taxon>
        <taxon>Stramenopiles</taxon>
        <taxon>Oomycota</taxon>
        <taxon>Peronosporomycetes</taxon>
        <taxon>Peronosporales</taxon>
        <taxon>Peronosporaceae</taxon>
        <taxon>Peronosclerospora</taxon>
    </lineage>
</organism>
<keyword evidence="2" id="KW-1185">Reference proteome</keyword>
<name>A0ACC0VFZ3_9STRA</name>
<accession>A0ACC0VFZ3</accession>